<evidence type="ECO:0000259" key="2">
    <source>
        <dbReference type="PROSITE" id="PS50405"/>
    </source>
</evidence>
<evidence type="ECO:0000313" key="4">
    <source>
        <dbReference type="Proteomes" id="UP000672602"/>
    </source>
</evidence>
<feature type="domain" description="GST C-terminal" evidence="2">
    <location>
        <begin position="87"/>
        <end position="214"/>
    </location>
</feature>
<dbReference type="InterPro" id="IPR036282">
    <property type="entry name" value="Glutathione-S-Trfase_C_sf"/>
</dbReference>
<dbReference type="InterPro" id="IPR040079">
    <property type="entry name" value="Glutathione_S-Trfase"/>
</dbReference>
<protein>
    <submittedName>
        <fullName evidence="3">Glutathione S-transferase family protein</fullName>
    </submittedName>
</protein>
<keyword evidence="4" id="KW-1185">Reference proteome</keyword>
<dbReference type="CDD" id="cd03057">
    <property type="entry name" value="GST_N_Beta"/>
    <property type="match status" value="1"/>
</dbReference>
<dbReference type="PROSITE" id="PS50404">
    <property type="entry name" value="GST_NTER"/>
    <property type="match status" value="1"/>
</dbReference>
<dbReference type="AlphaFoldDB" id="A0A8J7S002"/>
<dbReference type="Pfam" id="PF13410">
    <property type="entry name" value="GST_C_2"/>
    <property type="match status" value="1"/>
</dbReference>
<sequence>MFDLYYAEGTACLAPQVVLERLALPYRLIEIDITKGMHRTPDFLAVNPAGKVPALRLPDGRIMTEAAAICLHLADMTPEGALSPATGHPDRPLFLSGLTFLATAVQPLYKRFYYPERLTTDRRAAAGIRALAVRELEDAWSLVETHLAAHGPFHLGDRPSIVDIYMMMLITWFDPMEELLASRPAIDRCYRHVADWPAARTCLARQGRISIGTG</sequence>
<dbReference type="InterPro" id="IPR036249">
    <property type="entry name" value="Thioredoxin-like_sf"/>
</dbReference>
<comment type="caution">
    <text evidence="3">The sequence shown here is derived from an EMBL/GenBank/DDBJ whole genome shotgun (WGS) entry which is preliminary data.</text>
</comment>
<reference evidence="3" key="1">
    <citation type="submission" date="2021-04" db="EMBL/GenBank/DDBJ databases">
        <authorList>
            <person name="Zhang D.-C."/>
        </authorList>
    </citation>
    <scope>NUCLEOTIDE SEQUENCE</scope>
    <source>
        <strain evidence="3">CGMCC 1.15697</strain>
    </source>
</reference>
<gene>
    <name evidence="3" type="ORF">KAJ83_10200</name>
</gene>
<evidence type="ECO:0000259" key="1">
    <source>
        <dbReference type="PROSITE" id="PS50404"/>
    </source>
</evidence>
<dbReference type="Proteomes" id="UP000672602">
    <property type="component" value="Unassembled WGS sequence"/>
</dbReference>
<dbReference type="RefSeq" id="WP_210681965.1">
    <property type="nucleotide sequence ID" value="NZ_JAGMWN010000004.1"/>
</dbReference>
<organism evidence="3 4">
    <name type="scientific">Marivibrio halodurans</name>
    <dbReference type="NCBI Taxonomy" id="2039722"/>
    <lineage>
        <taxon>Bacteria</taxon>
        <taxon>Pseudomonadati</taxon>
        <taxon>Pseudomonadota</taxon>
        <taxon>Alphaproteobacteria</taxon>
        <taxon>Rhodospirillales</taxon>
        <taxon>Rhodospirillaceae</taxon>
        <taxon>Marivibrio</taxon>
    </lineage>
</organism>
<accession>A0A8J7S002</accession>
<dbReference type="Pfam" id="PF13409">
    <property type="entry name" value="GST_N_2"/>
    <property type="match status" value="1"/>
</dbReference>
<dbReference type="InterPro" id="IPR004045">
    <property type="entry name" value="Glutathione_S-Trfase_N"/>
</dbReference>
<dbReference type="SUPFAM" id="SSF52833">
    <property type="entry name" value="Thioredoxin-like"/>
    <property type="match status" value="1"/>
</dbReference>
<dbReference type="PANTHER" id="PTHR44051">
    <property type="entry name" value="GLUTATHIONE S-TRANSFERASE-RELATED"/>
    <property type="match status" value="1"/>
</dbReference>
<dbReference type="EMBL" id="JAGMWN010000004">
    <property type="protein sequence ID" value="MBP5857380.1"/>
    <property type="molecule type" value="Genomic_DNA"/>
</dbReference>
<dbReference type="SFLD" id="SFLDG01150">
    <property type="entry name" value="Main.1:_Beta-like"/>
    <property type="match status" value="1"/>
</dbReference>
<dbReference type="SUPFAM" id="SSF47616">
    <property type="entry name" value="GST C-terminal domain-like"/>
    <property type="match status" value="1"/>
</dbReference>
<dbReference type="InterPro" id="IPR010987">
    <property type="entry name" value="Glutathione-S-Trfase_C-like"/>
</dbReference>
<dbReference type="Gene3D" id="3.40.30.10">
    <property type="entry name" value="Glutaredoxin"/>
    <property type="match status" value="1"/>
</dbReference>
<dbReference type="Gene3D" id="1.20.1050.10">
    <property type="match status" value="1"/>
</dbReference>
<dbReference type="PANTHER" id="PTHR44051:SF8">
    <property type="entry name" value="GLUTATHIONE S-TRANSFERASE GSTA"/>
    <property type="match status" value="1"/>
</dbReference>
<dbReference type="SFLD" id="SFLDG00358">
    <property type="entry name" value="Main_(cytGST)"/>
    <property type="match status" value="1"/>
</dbReference>
<feature type="domain" description="GST N-terminal" evidence="1">
    <location>
        <begin position="1"/>
        <end position="81"/>
    </location>
</feature>
<name>A0A8J7S002_9PROT</name>
<dbReference type="SFLD" id="SFLDS00019">
    <property type="entry name" value="Glutathione_Transferase_(cytos"/>
    <property type="match status" value="1"/>
</dbReference>
<dbReference type="PROSITE" id="PS50405">
    <property type="entry name" value="GST_CTER"/>
    <property type="match status" value="1"/>
</dbReference>
<proteinExistence type="predicted"/>
<evidence type="ECO:0000313" key="3">
    <source>
        <dbReference type="EMBL" id="MBP5857380.1"/>
    </source>
</evidence>